<evidence type="ECO:0000256" key="6">
    <source>
        <dbReference type="ARBA" id="ARBA00035243"/>
    </source>
</evidence>
<evidence type="ECO:0000256" key="9">
    <source>
        <dbReference type="RuleBase" id="RU003906"/>
    </source>
</evidence>
<dbReference type="FunFam" id="3.30.160.810:FF:000001">
    <property type="entry name" value="50S ribosomal protein L3"/>
    <property type="match status" value="1"/>
</dbReference>
<evidence type="ECO:0000256" key="10">
    <source>
        <dbReference type="SAM" id="MobiDB-lite"/>
    </source>
</evidence>
<dbReference type="HAMAP" id="MF_01325_B">
    <property type="entry name" value="Ribosomal_uL3_B"/>
    <property type="match status" value="1"/>
</dbReference>
<evidence type="ECO:0000256" key="5">
    <source>
        <dbReference type="ARBA" id="ARBA00023274"/>
    </source>
</evidence>
<comment type="function">
    <text evidence="7 9">One of the primary rRNA binding proteins, it binds directly near the 3'-end of the 23S rRNA, where it nucleates assembly of the 50S subunit.</text>
</comment>
<dbReference type="GO" id="GO:0022625">
    <property type="term" value="C:cytosolic large ribosomal subunit"/>
    <property type="evidence" value="ECO:0007669"/>
    <property type="project" value="TreeGrafter"/>
</dbReference>
<evidence type="ECO:0000313" key="11">
    <source>
        <dbReference type="EMBL" id="RDB31377.1"/>
    </source>
</evidence>
<sequence length="236" mass="25189">MGFSLRGKKLGMSHFFLEDGTFVPCTLLEVLPHVVVQIKEPDRDGYSALQLGVASLGGLGSARLEKRVSKPLLGHFKKAGVVPHKDLFEVRVEDVNQFSVGQEIGLEIFEGVESVDVMAISKGKGYQGVMKRCGFKGHGASHGTGPIHRHAGSRGQRSTPGRIFPMNPAAGRMGGALVSVQNLSIVWRSKEEGLLAVMGAVPGARGGSWVCVRHAIKKHGGSRISWKSGGVKCLKS</sequence>
<dbReference type="NCBIfam" id="TIGR03625">
    <property type="entry name" value="L3_bact"/>
    <property type="match status" value="1"/>
</dbReference>
<comment type="caution">
    <text evidence="11">The sequence shown here is derived from an EMBL/GenBank/DDBJ whole genome shotgun (WGS) entry which is preliminary data.</text>
</comment>
<dbReference type="OrthoDB" id="9806135at2"/>
<dbReference type="InterPro" id="IPR000597">
    <property type="entry name" value="Ribosomal_uL3"/>
</dbReference>
<dbReference type="InterPro" id="IPR019926">
    <property type="entry name" value="Ribosomal_uL3_CS"/>
</dbReference>
<dbReference type="InterPro" id="IPR009000">
    <property type="entry name" value="Transl_B-barrel_sf"/>
</dbReference>
<name>A0A369KEQ0_9BACT</name>
<evidence type="ECO:0000256" key="8">
    <source>
        <dbReference type="RuleBase" id="RU003905"/>
    </source>
</evidence>
<dbReference type="Proteomes" id="UP000253816">
    <property type="component" value="Unassembled WGS sequence"/>
</dbReference>
<keyword evidence="12" id="KW-1185">Reference proteome</keyword>
<accession>A0A369KEQ0</accession>
<dbReference type="Pfam" id="PF00297">
    <property type="entry name" value="Ribosomal_L3"/>
    <property type="match status" value="1"/>
</dbReference>
<dbReference type="PANTHER" id="PTHR11229:SF16">
    <property type="entry name" value="LARGE RIBOSOMAL SUBUNIT PROTEIN UL3C"/>
    <property type="match status" value="1"/>
</dbReference>
<dbReference type="AlphaFoldDB" id="A0A369KEQ0"/>
<dbReference type="EMBL" id="QQBG01000017">
    <property type="protein sequence ID" value="RDB31377.1"/>
    <property type="molecule type" value="Genomic_DNA"/>
</dbReference>
<proteinExistence type="inferred from homology"/>
<dbReference type="SUPFAM" id="SSF50447">
    <property type="entry name" value="Translation proteins"/>
    <property type="match status" value="1"/>
</dbReference>
<evidence type="ECO:0000256" key="1">
    <source>
        <dbReference type="ARBA" id="ARBA00006540"/>
    </source>
</evidence>
<dbReference type="PANTHER" id="PTHR11229">
    <property type="entry name" value="50S RIBOSOMAL PROTEIN L3"/>
    <property type="match status" value="1"/>
</dbReference>
<gene>
    <name evidence="7" type="primary">rplC</name>
    <name evidence="11" type="ORF">HAT2_00518</name>
</gene>
<feature type="region of interest" description="Disordered" evidence="10">
    <location>
        <begin position="140"/>
        <end position="160"/>
    </location>
</feature>
<keyword evidence="5 7" id="KW-0687">Ribonucleoprotein</keyword>
<evidence type="ECO:0000313" key="12">
    <source>
        <dbReference type="Proteomes" id="UP000253816"/>
    </source>
</evidence>
<organism evidence="11 12">
    <name type="scientific">Candidatus Similichlamydia laticola</name>
    <dbReference type="NCBI Taxonomy" id="2170265"/>
    <lineage>
        <taxon>Bacteria</taxon>
        <taxon>Pseudomonadati</taxon>
        <taxon>Chlamydiota</taxon>
        <taxon>Chlamydiia</taxon>
        <taxon>Parachlamydiales</taxon>
        <taxon>Candidatus Parilichlamydiaceae</taxon>
        <taxon>Candidatus Similichlamydia</taxon>
    </lineage>
</organism>
<dbReference type="Gene3D" id="3.30.160.810">
    <property type="match status" value="1"/>
</dbReference>
<evidence type="ECO:0000256" key="4">
    <source>
        <dbReference type="ARBA" id="ARBA00022980"/>
    </source>
</evidence>
<dbReference type="GO" id="GO:0006412">
    <property type="term" value="P:translation"/>
    <property type="evidence" value="ECO:0007669"/>
    <property type="project" value="UniProtKB-UniRule"/>
</dbReference>
<keyword evidence="3 7" id="KW-0694">RNA-binding</keyword>
<dbReference type="GO" id="GO:0003735">
    <property type="term" value="F:structural constituent of ribosome"/>
    <property type="evidence" value="ECO:0007669"/>
    <property type="project" value="UniProtKB-UniRule"/>
</dbReference>
<dbReference type="Gene3D" id="2.40.30.10">
    <property type="entry name" value="Translation factors"/>
    <property type="match status" value="1"/>
</dbReference>
<comment type="similarity">
    <text evidence="1 7 8">Belongs to the universal ribosomal protein uL3 family.</text>
</comment>
<dbReference type="InterPro" id="IPR019927">
    <property type="entry name" value="Ribosomal_uL3_bac/org-type"/>
</dbReference>
<evidence type="ECO:0000256" key="2">
    <source>
        <dbReference type="ARBA" id="ARBA00022730"/>
    </source>
</evidence>
<keyword evidence="2 7" id="KW-0699">rRNA-binding</keyword>
<keyword evidence="4 7" id="KW-0689">Ribosomal protein</keyword>
<protein>
    <recommendedName>
        <fullName evidence="6 7">Large ribosomal subunit protein uL3</fullName>
    </recommendedName>
</protein>
<evidence type="ECO:0000256" key="7">
    <source>
        <dbReference type="HAMAP-Rule" id="MF_01325"/>
    </source>
</evidence>
<dbReference type="RefSeq" id="WP_114544486.1">
    <property type="nucleotide sequence ID" value="NZ_QQBG01000017.1"/>
</dbReference>
<dbReference type="GO" id="GO:0019843">
    <property type="term" value="F:rRNA binding"/>
    <property type="evidence" value="ECO:0007669"/>
    <property type="project" value="UniProtKB-UniRule"/>
</dbReference>
<evidence type="ECO:0000256" key="3">
    <source>
        <dbReference type="ARBA" id="ARBA00022884"/>
    </source>
</evidence>
<comment type="subunit">
    <text evidence="7 9">Part of the 50S ribosomal subunit. Forms a cluster with proteins L14 and L19.</text>
</comment>
<reference evidence="11 12" key="1">
    <citation type="submission" date="2018-07" db="EMBL/GenBank/DDBJ databases">
        <title>Comparative genomics of the Candidatus Parilichlamydiaceae reveals evidence of convergent evolution and genome reduction in the phylum Chlamydiae.</title>
        <authorList>
            <person name="Taylor-Brown A."/>
            <person name="Polkinghorne A."/>
        </authorList>
    </citation>
    <scope>NUCLEOTIDE SEQUENCE [LARGE SCALE GENOMIC DNA]</scope>
    <source>
        <strain evidence="11 12">Hat2</strain>
    </source>
</reference>
<dbReference type="PROSITE" id="PS00474">
    <property type="entry name" value="RIBOSOMAL_L3"/>
    <property type="match status" value="1"/>
</dbReference>